<accession>A0A6J4VVE3</accession>
<dbReference type="PANTHER" id="PTHR37981:SF1">
    <property type="entry name" value="SGNH HYDROLASE-TYPE ESTERASE DOMAIN-CONTAINING PROTEIN"/>
    <property type="match status" value="1"/>
</dbReference>
<evidence type="ECO:0008006" key="3">
    <source>
        <dbReference type="Google" id="ProtNLM"/>
    </source>
</evidence>
<evidence type="ECO:0000256" key="1">
    <source>
        <dbReference type="PIRSR" id="PIRSR637460-2"/>
    </source>
</evidence>
<dbReference type="EMBL" id="CADCWM010001159">
    <property type="protein sequence ID" value="CAA9589170.1"/>
    <property type="molecule type" value="Genomic_DNA"/>
</dbReference>
<organism evidence="2">
    <name type="scientific">uncultured Thermomicrobiales bacterium</name>
    <dbReference type="NCBI Taxonomy" id="1645740"/>
    <lineage>
        <taxon>Bacteria</taxon>
        <taxon>Pseudomonadati</taxon>
        <taxon>Thermomicrobiota</taxon>
        <taxon>Thermomicrobia</taxon>
        <taxon>Thermomicrobiales</taxon>
        <taxon>environmental samples</taxon>
    </lineage>
</organism>
<proteinExistence type="predicted"/>
<dbReference type="AlphaFoldDB" id="A0A6J4VVE3"/>
<evidence type="ECO:0000313" key="2">
    <source>
        <dbReference type="EMBL" id="CAA9589170.1"/>
    </source>
</evidence>
<feature type="disulfide bond" evidence="1">
    <location>
        <begin position="188"/>
        <end position="199"/>
    </location>
</feature>
<dbReference type="GO" id="GO:0016788">
    <property type="term" value="F:hydrolase activity, acting on ester bonds"/>
    <property type="evidence" value="ECO:0007669"/>
    <property type="project" value="InterPro"/>
</dbReference>
<sequence>MSLEGRTASITAVPPGAAGRRAGLGCAAILTLLCLLSAAAPAVAHGATVSVSLGDSFISGQAGRWQGNSTDALGNRSGTDRACVATPFGCRYERGRVYLGETAPPGCARSDVAEIRSARLGVEKSINIACSGAQTKEIFRASNGGRRFKGEAPQADQLARIAREHTVKLIALSIGGNDIAFESLVVSCVIAYATRARPCARAVQASVDQKLPAAMSGVAKAIAEIRAVMRSAGYRPW</sequence>
<dbReference type="InterPro" id="IPR036514">
    <property type="entry name" value="SGNH_hydro_sf"/>
</dbReference>
<keyword evidence="1" id="KW-1015">Disulfide bond</keyword>
<dbReference type="PANTHER" id="PTHR37981">
    <property type="entry name" value="LIPASE 2"/>
    <property type="match status" value="1"/>
</dbReference>
<gene>
    <name evidence="2" type="ORF">AVDCRST_MAG88-4527</name>
</gene>
<feature type="non-terminal residue" evidence="2">
    <location>
        <position position="237"/>
    </location>
</feature>
<name>A0A6J4VVE3_9BACT</name>
<dbReference type="GO" id="GO:0006629">
    <property type="term" value="P:lipid metabolic process"/>
    <property type="evidence" value="ECO:0007669"/>
    <property type="project" value="TreeGrafter"/>
</dbReference>
<dbReference type="SUPFAM" id="SSF52266">
    <property type="entry name" value="SGNH hydrolase"/>
    <property type="match status" value="1"/>
</dbReference>
<dbReference type="InterPro" id="IPR037460">
    <property type="entry name" value="SEST-like"/>
</dbReference>
<reference evidence="2" key="1">
    <citation type="submission" date="2020-02" db="EMBL/GenBank/DDBJ databases">
        <authorList>
            <person name="Meier V. D."/>
        </authorList>
    </citation>
    <scope>NUCLEOTIDE SEQUENCE</scope>
    <source>
        <strain evidence="2">AVDCRST_MAG88</strain>
    </source>
</reference>
<protein>
    <recommendedName>
        <fullName evidence="3">SGNH hydrolase-type esterase domain-containing protein</fullName>
    </recommendedName>
</protein>
<dbReference type="Gene3D" id="3.40.50.1110">
    <property type="entry name" value="SGNH hydrolase"/>
    <property type="match status" value="1"/>
</dbReference>